<organism evidence="1 2">
    <name type="scientific">Corynebacterium mycetoides</name>
    <dbReference type="NCBI Taxonomy" id="38302"/>
    <lineage>
        <taxon>Bacteria</taxon>
        <taxon>Bacillati</taxon>
        <taxon>Actinomycetota</taxon>
        <taxon>Actinomycetes</taxon>
        <taxon>Mycobacteriales</taxon>
        <taxon>Corynebacteriaceae</taxon>
        <taxon>Corynebacterium</taxon>
    </lineage>
</organism>
<reference evidence="2" key="1">
    <citation type="submission" date="2016-10" db="EMBL/GenBank/DDBJ databases">
        <authorList>
            <person name="Varghese N."/>
            <person name="Submissions S."/>
        </authorList>
    </citation>
    <scope>NUCLEOTIDE SEQUENCE [LARGE SCALE GENOMIC DNA]</scope>
    <source>
        <strain evidence="2">DSM 20632</strain>
    </source>
</reference>
<evidence type="ECO:0000313" key="1">
    <source>
        <dbReference type="EMBL" id="SDM15113.1"/>
    </source>
</evidence>
<accession>A0A1G9QVY8</accession>
<sequence length="59" mass="6147">MLSMIPIGINIEDIQYVGSSVVDWGVDLAIWLYEALGPVGSATFGSSDPAGGIDIPKPI</sequence>
<proteinExistence type="predicted"/>
<keyword evidence="2" id="KW-1185">Reference proteome</keyword>
<evidence type="ECO:0000313" key="2">
    <source>
        <dbReference type="Proteomes" id="UP000199350"/>
    </source>
</evidence>
<dbReference type="EMBL" id="LT629700">
    <property type="protein sequence ID" value="SDM15113.1"/>
    <property type="molecule type" value="Genomic_DNA"/>
</dbReference>
<name>A0A1G9QVY8_9CORY</name>
<dbReference type="Proteomes" id="UP000199350">
    <property type="component" value="Chromosome I"/>
</dbReference>
<dbReference type="AlphaFoldDB" id="A0A1G9QVY8"/>
<protein>
    <submittedName>
        <fullName evidence="1">Uncharacterized protein</fullName>
    </submittedName>
</protein>
<gene>
    <name evidence="1" type="ORF">SAMN04488535_2124</name>
</gene>